<keyword evidence="2" id="KW-1133">Transmembrane helix</keyword>
<evidence type="ECO:0000313" key="4">
    <source>
        <dbReference type="Proteomes" id="UP001230504"/>
    </source>
</evidence>
<sequence length="375" mass="41827">MSSTTPLPVTPPRAHRRGSEVRDLEAGVAAEANPNRGPAINATPVATALSATETNPFLQSGVRDRILMLSSRRPKNQAKERRDRVETALEPLCDTAPFVLMCTGDPESAVVVPVAIGENADAVDQWTAIQNTSRKYVSRWRSWVSPARLELVTIRIVGPHETRAKAFQGIFEPADVAARLSLLRKEASELRSYITGPTELDEDFETRCWHDTSSDRVNHSHFCDDAVDIVEGDDWYCKVQYQRDRLEEISKLELIPTWPMFLAEPSLAWGNDLLLEDWIYHSTTTIIPSRKRKVIHSVAQIEFTGFRLSEWPYGRQNVVPRPSVVGGIVTFCVIIFVARVIHGDWGVAYTAGAFFVALAGVFSTWVAGQSSNPDR</sequence>
<evidence type="ECO:0000256" key="2">
    <source>
        <dbReference type="SAM" id="Phobius"/>
    </source>
</evidence>
<dbReference type="RefSeq" id="XP_060419926.1">
    <property type="nucleotide sequence ID" value="XM_060550933.1"/>
</dbReference>
<dbReference type="EMBL" id="JAHLJV010000002">
    <property type="protein sequence ID" value="KAK1599337.1"/>
    <property type="molecule type" value="Genomic_DNA"/>
</dbReference>
<gene>
    <name evidence="3" type="ORF">LY79DRAFT_138569</name>
</gene>
<organism evidence="3 4">
    <name type="scientific">Colletotrichum navitas</name>
    <dbReference type="NCBI Taxonomy" id="681940"/>
    <lineage>
        <taxon>Eukaryota</taxon>
        <taxon>Fungi</taxon>
        <taxon>Dikarya</taxon>
        <taxon>Ascomycota</taxon>
        <taxon>Pezizomycotina</taxon>
        <taxon>Sordariomycetes</taxon>
        <taxon>Hypocreomycetidae</taxon>
        <taxon>Glomerellales</taxon>
        <taxon>Glomerellaceae</taxon>
        <taxon>Colletotrichum</taxon>
        <taxon>Colletotrichum graminicola species complex</taxon>
    </lineage>
</organism>
<dbReference type="AlphaFoldDB" id="A0AAD8QCZ3"/>
<accession>A0AAD8QCZ3</accession>
<comment type="caution">
    <text evidence="3">The sequence shown here is derived from an EMBL/GenBank/DDBJ whole genome shotgun (WGS) entry which is preliminary data.</text>
</comment>
<proteinExistence type="predicted"/>
<evidence type="ECO:0000256" key="1">
    <source>
        <dbReference type="SAM" id="MobiDB-lite"/>
    </source>
</evidence>
<dbReference type="Proteomes" id="UP001230504">
    <property type="component" value="Unassembled WGS sequence"/>
</dbReference>
<dbReference type="GeneID" id="85435173"/>
<feature type="transmembrane region" description="Helical" evidence="2">
    <location>
        <begin position="347"/>
        <end position="368"/>
    </location>
</feature>
<evidence type="ECO:0000313" key="3">
    <source>
        <dbReference type="EMBL" id="KAK1599337.1"/>
    </source>
</evidence>
<keyword evidence="2" id="KW-0812">Transmembrane</keyword>
<protein>
    <submittedName>
        <fullName evidence="3">Uncharacterized protein</fullName>
    </submittedName>
</protein>
<reference evidence="3" key="1">
    <citation type="submission" date="2021-06" db="EMBL/GenBank/DDBJ databases">
        <title>Comparative genomics, transcriptomics and evolutionary studies reveal genomic signatures of adaptation to plant cell wall in hemibiotrophic fungi.</title>
        <authorList>
            <consortium name="DOE Joint Genome Institute"/>
            <person name="Baroncelli R."/>
            <person name="Diaz J.F."/>
            <person name="Benocci T."/>
            <person name="Peng M."/>
            <person name="Battaglia E."/>
            <person name="Haridas S."/>
            <person name="Andreopoulos W."/>
            <person name="Labutti K."/>
            <person name="Pangilinan J."/>
            <person name="Floch G.L."/>
            <person name="Makela M.R."/>
            <person name="Henrissat B."/>
            <person name="Grigoriev I.V."/>
            <person name="Crouch J.A."/>
            <person name="De Vries R.P."/>
            <person name="Sukno S.A."/>
            <person name="Thon M.R."/>
        </authorList>
    </citation>
    <scope>NUCLEOTIDE SEQUENCE</scope>
    <source>
        <strain evidence="3">CBS 125086</strain>
    </source>
</reference>
<name>A0AAD8QCZ3_9PEZI</name>
<keyword evidence="2" id="KW-0472">Membrane</keyword>
<feature type="transmembrane region" description="Helical" evidence="2">
    <location>
        <begin position="324"/>
        <end position="341"/>
    </location>
</feature>
<feature type="region of interest" description="Disordered" evidence="1">
    <location>
        <begin position="1"/>
        <end position="22"/>
    </location>
</feature>
<keyword evidence="4" id="KW-1185">Reference proteome</keyword>